<proteinExistence type="predicted"/>
<name>A0AAP8GVG0_BACMY</name>
<evidence type="ECO:0000313" key="4">
    <source>
        <dbReference type="Proteomes" id="UP000194131"/>
    </source>
</evidence>
<keyword evidence="1" id="KW-0812">Transmembrane</keyword>
<dbReference type="EMBL" id="MRWU01000006">
    <property type="protein sequence ID" value="OSX93007.1"/>
    <property type="molecule type" value="Genomic_DNA"/>
</dbReference>
<keyword evidence="1" id="KW-0472">Membrane</keyword>
<feature type="transmembrane region" description="Helical" evidence="1">
    <location>
        <begin position="17"/>
        <end position="36"/>
    </location>
</feature>
<dbReference type="KEGG" id="bmyo:BG05_806"/>
<reference evidence="3 5" key="1">
    <citation type="submission" date="2016-10" db="EMBL/GenBank/DDBJ databases">
        <title>Genome Sequence of Bacillus weihenstephanensis GM6LP.</title>
        <authorList>
            <person name="Poehlein A."/>
            <person name="Wemheuer F."/>
            <person name="Hollensteiner J."/>
            <person name="Wemheuer B."/>
        </authorList>
    </citation>
    <scope>NUCLEOTIDE SEQUENCE [LARGE SCALE GENOMIC DNA]</scope>
    <source>
        <strain evidence="3 5">GM6LP</strain>
    </source>
</reference>
<accession>A0AAP8GVG0</accession>
<evidence type="ECO:0000256" key="1">
    <source>
        <dbReference type="SAM" id="Phobius"/>
    </source>
</evidence>
<evidence type="ECO:0000313" key="5">
    <source>
        <dbReference type="Proteomes" id="UP000236165"/>
    </source>
</evidence>
<dbReference type="AlphaFoldDB" id="A0AAP8GVG0"/>
<dbReference type="EMBL" id="MKZQ01000047">
    <property type="protein sequence ID" value="PJN69188.1"/>
    <property type="molecule type" value="Genomic_DNA"/>
</dbReference>
<evidence type="ECO:0000313" key="2">
    <source>
        <dbReference type="EMBL" id="OSX93007.1"/>
    </source>
</evidence>
<dbReference type="Proteomes" id="UP000194131">
    <property type="component" value="Unassembled WGS sequence"/>
</dbReference>
<protein>
    <submittedName>
        <fullName evidence="3">Uncharacterized protein</fullName>
    </submittedName>
</protein>
<sequence length="41" mass="4581">MNLFEAIGTVLSMQNSFIYLTLFSFIVTYVAAFAGMKLAKK</sequence>
<dbReference type="Proteomes" id="UP000236165">
    <property type="component" value="Unassembled WGS sequence"/>
</dbReference>
<organism evidence="3 5">
    <name type="scientific">Bacillus mycoides</name>
    <dbReference type="NCBI Taxonomy" id="1405"/>
    <lineage>
        <taxon>Bacteria</taxon>
        <taxon>Bacillati</taxon>
        <taxon>Bacillota</taxon>
        <taxon>Bacilli</taxon>
        <taxon>Bacillales</taxon>
        <taxon>Bacillaceae</taxon>
        <taxon>Bacillus</taxon>
        <taxon>Bacillus cereus group</taxon>
    </lineage>
</organism>
<reference evidence="2 4" key="2">
    <citation type="submission" date="2016-12" db="EMBL/GenBank/DDBJ databases">
        <title>Genome Sequences of Twelve Sporeforming Bacillus Species Isolated from Foods.</title>
        <authorList>
            <person name="De Jong A."/>
            <person name="Holsappel S."/>
            <person name="Kuipers O.P."/>
        </authorList>
    </citation>
    <scope>NUCLEOTIDE SEQUENCE [LARGE SCALE GENOMIC DNA]</scope>
    <source>
        <strain evidence="2 4">S3E15</strain>
    </source>
</reference>
<evidence type="ECO:0000313" key="3">
    <source>
        <dbReference type="EMBL" id="PJN69188.1"/>
    </source>
</evidence>
<gene>
    <name evidence="3" type="ORF">BACWE_38620</name>
    <name evidence="2" type="ORF">S3E15_05183</name>
</gene>
<keyword evidence="1" id="KW-1133">Transmembrane helix</keyword>
<comment type="caution">
    <text evidence="3">The sequence shown here is derived from an EMBL/GenBank/DDBJ whole genome shotgun (WGS) entry which is preliminary data.</text>
</comment>